<feature type="compositionally biased region" description="Gly residues" evidence="1">
    <location>
        <begin position="25"/>
        <end position="44"/>
    </location>
</feature>
<dbReference type="EMBL" id="JAVHNS010000017">
    <property type="protein sequence ID" value="KAK6332611.1"/>
    <property type="molecule type" value="Genomic_DNA"/>
</dbReference>
<comment type="caution">
    <text evidence="3">The sequence shown here is derived from an EMBL/GenBank/DDBJ whole genome shotgun (WGS) entry which is preliminary data.</text>
</comment>
<evidence type="ECO:0008006" key="5">
    <source>
        <dbReference type="Google" id="ProtNLM"/>
    </source>
</evidence>
<evidence type="ECO:0000313" key="3">
    <source>
        <dbReference type="EMBL" id="KAK6332611.1"/>
    </source>
</evidence>
<organism evidence="3 4">
    <name type="scientific">Orbilia blumenaviensis</name>
    <dbReference type="NCBI Taxonomy" id="1796055"/>
    <lineage>
        <taxon>Eukaryota</taxon>
        <taxon>Fungi</taxon>
        <taxon>Dikarya</taxon>
        <taxon>Ascomycota</taxon>
        <taxon>Pezizomycotina</taxon>
        <taxon>Orbiliomycetes</taxon>
        <taxon>Orbiliales</taxon>
        <taxon>Orbiliaceae</taxon>
        <taxon>Orbilia</taxon>
    </lineage>
</organism>
<feature type="compositionally biased region" description="Low complexity" evidence="1">
    <location>
        <begin position="45"/>
        <end position="58"/>
    </location>
</feature>
<evidence type="ECO:0000313" key="4">
    <source>
        <dbReference type="Proteomes" id="UP001373714"/>
    </source>
</evidence>
<evidence type="ECO:0000256" key="2">
    <source>
        <dbReference type="SAM" id="SignalP"/>
    </source>
</evidence>
<feature type="signal peptide" evidence="2">
    <location>
        <begin position="1"/>
        <end position="17"/>
    </location>
</feature>
<sequence>MQLLTIITISLGALASAAPQWGWGPGGRGGGNNFPGGRIGGTGGAESEAGSSLKNNGNNNGGNSAGPIVKSPNSQINQSSTSCANGQIVCCNGPSINTASSNSGRQSTHTLYPQYQYLLKDLFRTNIKGVSIPNINNNEEREESNQCNSVTKFESGSASPICQQTVACCSGNQGPAVANVGCTAMNIVVNTGNSPVNNNGFPFGGKE</sequence>
<accession>A0AAV9U0D2</accession>
<evidence type="ECO:0000256" key="1">
    <source>
        <dbReference type="SAM" id="MobiDB-lite"/>
    </source>
</evidence>
<gene>
    <name evidence="3" type="ORF">TWF730_004271</name>
</gene>
<protein>
    <recommendedName>
        <fullName evidence="5">Hydrophobin</fullName>
    </recommendedName>
</protein>
<name>A0AAV9U0D2_9PEZI</name>
<feature type="region of interest" description="Disordered" evidence="1">
    <location>
        <begin position="25"/>
        <end position="77"/>
    </location>
</feature>
<keyword evidence="4" id="KW-1185">Reference proteome</keyword>
<reference evidence="3 4" key="1">
    <citation type="submission" date="2019-10" db="EMBL/GenBank/DDBJ databases">
        <authorList>
            <person name="Palmer J.M."/>
        </authorList>
    </citation>
    <scope>NUCLEOTIDE SEQUENCE [LARGE SCALE GENOMIC DNA]</scope>
    <source>
        <strain evidence="3 4">TWF730</strain>
    </source>
</reference>
<dbReference type="Proteomes" id="UP001373714">
    <property type="component" value="Unassembled WGS sequence"/>
</dbReference>
<keyword evidence="2" id="KW-0732">Signal</keyword>
<feature type="chain" id="PRO_5043979050" description="Hydrophobin" evidence="2">
    <location>
        <begin position="18"/>
        <end position="207"/>
    </location>
</feature>
<dbReference type="AlphaFoldDB" id="A0AAV9U0D2"/>
<proteinExistence type="predicted"/>